<gene>
    <name evidence="1" type="ORF">HLQ16_22990</name>
</gene>
<accession>A0A7Y3WU03</accession>
<proteinExistence type="predicted"/>
<sequence length="62" mass="6755">MPNIEQMTHVANSCKGYNSIGTGFQSSIGNAYSKSCDNCQHLKNNKCEVNLYDKILAGLDQG</sequence>
<dbReference type="GeneID" id="83590777"/>
<evidence type="ECO:0000313" key="1">
    <source>
        <dbReference type="EMBL" id="NNU78747.1"/>
    </source>
</evidence>
<protein>
    <submittedName>
        <fullName evidence="1">Uncharacterized protein</fullName>
    </submittedName>
</protein>
<dbReference type="Proteomes" id="UP000531659">
    <property type="component" value="Unassembled WGS sequence"/>
</dbReference>
<comment type="caution">
    <text evidence="1">The sequence shown here is derived from an EMBL/GenBank/DDBJ whole genome shotgun (WGS) entry which is preliminary data.</text>
</comment>
<evidence type="ECO:0000313" key="2">
    <source>
        <dbReference type="Proteomes" id="UP000531659"/>
    </source>
</evidence>
<dbReference type="AlphaFoldDB" id="A0A7Y3WU03"/>
<dbReference type="EMBL" id="JABEYB010000034">
    <property type="protein sequence ID" value="NNU78747.1"/>
    <property type="molecule type" value="Genomic_DNA"/>
</dbReference>
<dbReference type="RefSeq" id="WP_171299275.1">
    <property type="nucleotide sequence ID" value="NZ_CP077615.1"/>
</dbReference>
<name>A0A7Y3WU03_9CLOT</name>
<organism evidence="1 2">
    <name type="scientific">Clostridium estertheticum</name>
    <dbReference type="NCBI Taxonomy" id="238834"/>
    <lineage>
        <taxon>Bacteria</taxon>
        <taxon>Bacillati</taxon>
        <taxon>Bacillota</taxon>
        <taxon>Clostridia</taxon>
        <taxon>Eubacteriales</taxon>
        <taxon>Clostridiaceae</taxon>
        <taxon>Clostridium</taxon>
    </lineage>
</organism>
<reference evidence="1 2" key="1">
    <citation type="submission" date="2020-05" db="EMBL/GenBank/DDBJ databases">
        <title>Complete genome of Clostridium estertheticum subspecies estertheticum, isolated from Vacuum packed lamb meat from New Zealand imported to Switzerland.</title>
        <authorList>
            <person name="Wambui J."/>
            <person name="Stevens M.J.A."/>
            <person name="Stephan R."/>
        </authorList>
    </citation>
    <scope>NUCLEOTIDE SEQUENCE [LARGE SCALE GENOMIC DNA]</scope>
    <source>
        <strain evidence="1 2">CEST001</strain>
    </source>
</reference>